<dbReference type="PANTHER" id="PTHR35089:SF1">
    <property type="entry name" value="CHAPERONE PROTEIN SKP"/>
    <property type="match status" value="1"/>
</dbReference>
<feature type="coiled-coil region" evidence="3">
    <location>
        <begin position="40"/>
        <end position="111"/>
    </location>
</feature>
<evidence type="ECO:0000256" key="1">
    <source>
        <dbReference type="ARBA" id="ARBA00009091"/>
    </source>
</evidence>
<proteinExistence type="inferred from homology"/>
<dbReference type="Gene3D" id="3.30.910.20">
    <property type="entry name" value="Skp domain"/>
    <property type="match status" value="1"/>
</dbReference>
<accession>A0AAP2DT05</accession>
<sequence>MRKLVLLVVLGMTAAVAHAQAPVKVGYADVDYIFAQMPESKQVDAELKSLQTQLKNQSDTKVQEFQKKLADYQANINTMLEPVRVNTERELQQLQQNIEKFQQDAQTTIQNKQTQLMDPIYKKVGKNIEETAKENGFSFILNQQIGGLDVILYGDEKMDISDLVLKKMGVTPKPATTTAPATTTPAPKK</sequence>
<keyword evidence="2 4" id="KW-0732">Signal</keyword>
<evidence type="ECO:0000313" key="5">
    <source>
        <dbReference type="EMBL" id="MBT1706906.1"/>
    </source>
</evidence>
<comment type="caution">
    <text evidence="5">The sequence shown here is derived from an EMBL/GenBank/DDBJ whole genome shotgun (WGS) entry which is preliminary data.</text>
</comment>
<dbReference type="SUPFAM" id="SSF111384">
    <property type="entry name" value="OmpH-like"/>
    <property type="match status" value="1"/>
</dbReference>
<protein>
    <submittedName>
        <fullName evidence="5">OmpH family outer membrane protein</fullName>
    </submittedName>
</protein>
<dbReference type="AlphaFoldDB" id="A0AAP2DT05"/>
<organism evidence="5 6">
    <name type="scientific">Dawidia cretensis</name>
    <dbReference type="NCBI Taxonomy" id="2782350"/>
    <lineage>
        <taxon>Bacteria</taxon>
        <taxon>Pseudomonadati</taxon>
        <taxon>Bacteroidota</taxon>
        <taxon>Cytophagia</taxon>
        <taxon>Cytophagales</taxon>
        <taxon>Chryseotaleaceae</taxon>
        <taxon>Dawidia</taxon>
    </lineage>
</organism>
<feature type="signal peptide" evidence="4">
    <location>
        <begin position="1"/>
        <end position="19"/>
    </location>
</feature>
<name>A0AAP2DT05_9BACT</name>
<evidence type="ECO:0000256" key="3">
    <source>
        <dbReference type="SAM" id="Coils"/>
    </source>
</evidence>
<dbReference type="EMBL" id="JAHESE010000001">
    <property type="protein sequence ID" value="MBT1706906.1"/>
    <property type="molecule type" value="Genomic_DNA"/>
</dbReference>
<dbReference type="PANTHER" id="PTHR35089">
    <property type="entry name" value="CHAPERONE PROTEIN SKP"/>
    <property type="match status" value="1"/>
</dbReference>
<dbReference type="Proteomes" id="UP001319080">
    <property type="component" value="Unassembled WGS sequence"/>
</dbReference>
<keyword evidence="6" id="KW-1185">Reference proteome</keyword>
<gene>
    <name evidence="5" type="ORF">KK062_01655</name>
</gene>
<dbReference type="InterPro" id="IPR024930">
    <property type="entry name" value="Skp_dom_sf"/>
</dbReference>
<evidence type="ECO:0000256" key="2">
    <source>
        <dbReference type="ARBA" id="ARBA00022729"/>
    </source>
</evidence>
<comment type="similarity">
    <text evidence="1">Belongs to the Skp family.</text>
</comment>
<dbReference type="GO" id="GO:0051082">
    <property type="term" value="F:unfolded protein binding"/>
    <property type="evidence" value="ECO:0007669"/>
    <property type="project" value="InterPro"/>
</dbReference>
<dbReference type="GO" id="GO:0005829">
    <property type="term" value="C:cytosol"/>
    <property type="evidence" value="ECO:0007669"/>
    <property type="project" value="TreeGrafter"/>
</dbReference>
<keyword evidence="3" id="KW-0175">Coiled coil</keyword>
<reference evidence="5 6" key="1">
    <citation type="submission" date="2021-05" db="EMBL/GenBank/DDBJ databases">
        <title>A Polyphasic approach of four new species of the genus Ohtaekwangia: Ohtaekwangia histidinii sp. nov., Ohtaekwangia cretensis sp. nov., Ohtaekwangia indiensis sp. nov., Ohtaekwangia reichenbachii sp. nov. from diverse environment.</title>
        <authorList>
            <person name="Octaviana S."/>
        </authorList>
    </citation>
    <scope>NUCLEOTIDE SEQUENCE [LARGE SCALE GENOMIC DNA]</scope>
    <source>
        <strain evidence="5 6">PWU5</strain>
    </source>
</reference>
<evidence type="ECO:0000256" key="4">
    <source>
        <dbReference type="SAM" id="SignalP"/>
    </source>
</evidence>
<dbReference type="SMART" id="SM00935">
    <property type="entry name" value="OmpH"/>
    <property type="match status" value="1"/>
</dbReference>
<feature type="chain" id="PRO_5042841826" evidence="4">
    <location>
        <begin position="20"/>
        <end position="189"/>
    </location>
</feature>
<evidence type="ECO:0000313" key="6">
    <source>
        <dbReference type="Proteomes" id="UP001319080"/>
    </source>
</evidence>
<dbReference type="InterPro" id="IPR005632">
    <property type="entry name" value="Chaperone_Skp"/>
</dbReference>
<dbReference type="RefSeq" id="WP_254082490.1">
    <property type="nucleotide sequence ID" value="NZ_JAHESE010000001.1"/>
</dbReference>
<dbReference type="Pfam" id="PF03938">
    <property type="entry name" value="OmpH"/>
    <property type="match status" value="1"/>
</dbReference>
<dbReference type="GO" id="GO:0050821">
    <property type="term" value="P:protein stabilization"/>
    <property type="evidence" value="ECO:0007669"/>
    <property type="project" value="TreeGrafter"/>
</dbReference>